<dbReference type="EMBL" id="JAZDWU010000001">
    <property type="protein sequence ID" value="KAL0014626.1"/>
    <property type="molecule type" value="Genomic_DNA"/>
</dbReference>
<organism evidence="2 3">
    <name type="scientific">Lithocarpus litseifolius</name>
    <dbReference type="NCBI Taxonomy" id="425828"/>
    <lineage>
        <taxon>Eukaryota</taxon>
        <taxon>Viridiplantae</taxon>
        <taxon>Streptophyta</taxon>
        <taxon>Embryophyta</taxon>
        <taxon>Tracheophyta</taxon>
        <taxon>Spermatophyta</taxon>
        <taxon>Magnoliopsida</taxon>
        <taxon>eudicotyledons</taxon>
        <taxon>Gunneridae</taxon>
        <taxon>Pentapetalae</taxon>
        <taxon>rosids</taxon>
        <taxon>fabids</taxon>
        <taxon>Fagales</taxon>
        <taxon>Fagaceae</taxon>
        <taxon>Lithocarpus</taxon>
    </lineage>
</organism>
<feature type="domain" description="RNase H type-1" evidence="1">
    <location>
        <begin position="2"/>
        <end position="124"/>
    </location>
</feature>
<dbReference type="Proteomes" id="UP001459277">
    <property type="component" value="Unassembled WGS sequence"/>
</dbReference>
<dbReference type="GO" id="GO:0003676">
    <property type="term" value="F:nucleic acid binding"/>
    <property type="evidence" value="ECO:0007669"/>
    <property type="project" value="InterPro"/>
</dbReference>
<dbReference type="GO" id="GO:0004523">
    <property type="term" value="F:RNA-DNA hybrid ribonuclease activity"/>
    <property type="evidence" value="ECO:0007669"/>
    <property type="project" value="InterPro"/>
</dbReference>
<proteinExistence type="predicted"/>
<dbReference type="PANTHER" id="PTHR47074">
    <property type="entry name" value="BNAC02G40300D PROTEIN"/>
    <property type="match status" value="1"/>
</dbReference>
<dbReference type="AlphaFoldDB" id="A0AAW2E0F4"/>
<dbReference type="InterPro" id="IPR036397">
    <property type="entry name" value="RNaseH_sf"/>
</dbReference>
<comment type="caution">
    <text evidence="2">The sequence shown here is derived from an EMBL/GenBank/DDBJ whole genome shotgun (WGS) entry which is preliminary data.</text>
</comment>
<dbReference type="InterPro" id="IPR012337">
    <property type="entry name" value="RNaseH-like_sf"/>
</dbReference>
<gene>
    <name evidence="2" type="ORF">SO802_001695</name>
</gene>
<dbReference type="CDD" id="cd06222">
    <property type="entry name" value="RNase_H_like"/>
    <property type="match status" value="1"/>
</dbReference>
<dbReference type="InterPro" id="IPR052929">
    <property type="entry name" value="RNase_H-like_EbsB-rel"/>
</dbReference>
<dbReference type="Gene3D" id="3.30.420.10">
    <property type="entry name" value="Ribonuclease H-like superfamily/Ribonuclease H"/>
    <property type="match status" value="1"/>
</dbReference>
<dbReference type="InterPro" id="IPR044730">
    <property type="entry name" value="RNase_H-like_dom_plant"/>
</dbReference>
<dbReference type="Pfam" id="PF13456">
    <property type="entry name" value="RVT_3"/>
    <property type="match status" value="1"/>
</dbReference>
<evidence type="ECO:0000313" key="3">
    <source>
        <dbReference type="Proteomes" id="UP001459277"/>
    </source>
</evidence>
<evidence type="ECO:0000259" key="1">
    <source>
        <dbReference type="Pfam" id="PF13456"/>
    </source>
</evidence>
<keyword evidence="3" id="KW-1185">Reference proteome</keyword>
<dbReference type="SUPFAM" id="SSF53098">
    <property type="entry name" value="Ribonuclease H-like"/>
    <property type="match status" value="1"/>
</dbReference>
<dbReference type="PANTHER" id="PTHR47074:SF48">
    <property type="entry name" value="POLYNUCLEOTIDYL TRANSFERASE, RIBONUCLEASE H-LIKE SUPERFAMILY PROTEIN"/>
    <property type="match status" value="1"/>
</dbReference>
<evidence type="ECO:0000313" key="2">
    <source>
        <dbReference type="EMBL" id="KAL0014626.1"/>
    </source>
</evidence>
<protein>
    <recommendedName>
        <fullName evidence="1">RNase H type-1 domain-containing protein</fullName>
    </recommendedName>
</protein>
<name>A0AAW2E0F4_9ROSI</name>
<reference evidence="2 3" key="1">
    <citation type="submission" date="2024-01" db="EMBL/GenBank/DDBJ databases">
        <title>A telomere-to-telomere, gap-free genome of sweet tea (Lithocarpus litseifolius).</title>
        <authorList>
            <person name="Zhou J."/>
        </authorList>
    </citation>
    <scope>NUCLEOTIDE SEQUENCE [LARGE SCALE GENOMIC DNA]</scope>
    <source>
        <strain evidence="2">Zhou-2022a</strain>
        <tissue evidence="2">Leaf</tissue>
    </source>
</reference>
<sequence>MNFDGAIFKEIHKAGLSGVIRNSLGQSIASLSELVNLPYSSDIVEAMAAARAIYFAQEIGLNSFILDGDSEAVIKCLISDDDSFSSFGHILVAAKATTETSCCISFSHIRRLGNSVAHNLAKHARHVRGFSVWMEDIPPHLQAILSADNG</sequence>
<dbReference type="InterPro" id="IPR002156">
    <property type="entry name" value="RNaseH_domain"/>
</dbReference>
<accession>A0AAW2E0F4</accession>